<name>A0A662DHJ7_UNCAE</name>
<reference evidence="7 8" key="1">
    <citation type="submission" date="2018-06" db="EMBL/GenBank/DDBJ databases">
        <title>Extensive metabolic versatility and redundancy in microbially diverse, dynamic hydrothermal sediments.</title>
        <authorList>
            <person name="Dombrowski N."/>
            <person name="Teske A."/>
            <person name="Baker B.J."/>
        </authorList>
    </citation>
    <scope>NUCLEOTIDE SEQUENCE [LARGE SCALE GENOMIC DNA]</scope>
    <source>
        <strain evidence="7">B3_G15</strain>
    </source>
</reference>
<organism evidence="7 8">
    <name type="scientific">Aerophobetes bacterium</name>
    <dbReference type="NCBI Taxonomy" id="2030807"/>
    <lineage>
        <taxon>Bacteria</taxon>
        <taxon>Candidatus Aerophobota</taxon>
    </lineage>
</organism>
<gene>
    <name evidence="7" type="ORF">DRJ04_04420</name>
</gene>
<dbReference type="Gene3D" id="3.30.1330.60">
    <property type="entry name" value="OmpA-like domain"/>
    <property type="match status" value="1"/>
</dbReference>
<evidence type="ECO:0000313" key="8">
    <source>
        <dbReference type="Proteomes" id="UP000280417"/>
    </source>
</evidence>
<dbReference type="PANTHER" id="PTHR30329">
    <property type="entry name" value="STATOR ELEMENT OF FLAGELLAR MOTOR COMPLEX"/>
    <property type="match status" value="1"/>
</dbReference>
<keyword evidence="3" id="KW-0998">Cell outer membrane</keyword>
<dbReference type="Gene3D" id="2.60.40.4070">
    <property type="match status" value="7"/>
</dbReference>
<dbReference type="AlphaFoldDB" id="A0A662DHJ7"/>
<dbReference type="EMBL" id="QMQA01000099">
    <property type="protein sequence ID" value="RLE13386.1"/>
    <property type="molecule type" value="Genomic_DNA"/>
</dbReference>
<evidence type="ECO:0000256" key="3">
    <source>
        <dbReference type="ARBA" id="ARBA00023237"/>
    </source>
</evidence>
<dbReference type="InterPro" id="IPR006664">
    <property type="entry name" value="OMP_bac"/>
</dbReference>
<evidence type="ECO:0000256" key="2">
    <source>
        <dbReference type="ARBA" id="ARBA00023136"/>
    </source>
</evidence>
<dbReference type="InterPro" id="IPR006665">
    <property type="entry name" value="OmpA-like"/>
</dbReference>
<feature type="non-terminal residue" evidence="7">
    <location>
        <position position="1"/>
    </location>
</feature>
<feature type="region of interest" description="Disordered" evidence="5">
    <location>
        <begin position="1211"/>
        <end position="1230"/>
    </location>
</feature>
<feature type="domain" description="OmpA-like" evidence="6">
    <location>
        <begin position="1131"/>
        <end position="1246"/>
    </location>
</feature>
<dbReference type="Pfam" id="PF00691">
    <property type="entry name" value="OmpA"/>
    <property type="match status" value="1"/>
</dbReference>
<evidence type="ECO:0000259" key="6">
    <source>
        <dbReference type="PROSITE" id="PS51123"/>
    </source>
</evidence>
<sequence length="1247" mass="139442">IYGILTGNMMIFTSPQGTNAGDIFLLKGTFSKYISDEWIFGAGLNVGYGKGPEGEFLLSTDLGIIYRVSRTGQGVGLFDYSIGGVIKNLGKNISYTGYDGFPPLGVDVGGRVEVYRSEIYNARLSSHILFPLYPPGVMFGIGLENIFLDMINFKAGLNLGVEGVKAPSIGFDLIFPLEDTDIQFSYSMVPVSYSGSTQYSHNAGLSVAFGTYDKKPPEVEVSLENPYFSPNHDGTNDRAKFLIRIKDNTMVFGWRLDIFDENDRLVKSFYAEDVRKIRHMTVKKFVNRIFAKKEEVKIPEFIEWDGEDSDGNLVSDGTYFFTLSAWDENNNKTATERQPVYVDTVVPLLQATLEKEDKLFSPNNDGVKDTIEIKIESDNIASEDKVEVTIEDSAGNAVLKKDFTREVPDSFVWDGKNDSGVTVDEGIYTFRISAQDKAGNRSESTVEGIIVKTRYEKVSVSPSLKAFSPNGDGYSDINEIKLFASSKEGLINWTLEIIGKDGKVYRTYSGEKDFPDVISFDGKDDNAKQMPDGLYTVRFRLFYESGNHPEAYYKFIRIDTKPPLIKVSSNLTAFSPNGDGVKDTVTFIHEIEADKGDVFIAKIVDSTGATFKTFDFGTTPPGSVVWNGIGDGGVQPVEGMYTYIITGKDSVGNITTVAVGPIKLVTGFEKISIQPEEYVFSPNGDGVKDKVRIKLYTDSREGIVKWKVDIVDDAGKIVRAYDSETMGAELPEEIIWDGKDNEGARVEDGIYTIRFNILYDTGNNPVAKPKDVKIDTKPPEISVYIEDLYISPNNDGVKETLTIFQNIKGEVGDKYIAEISDFTGNVVKRFQWESAPPAEIVWDGRDEEGNPLPEGYYTYEIKGFDNAGNSTLKRITGIVLVTSYETVNIVANRKGISPNGDGYLDDVEFVPSVSSVKDLEKWFLDFYDSQAKLVRSIQGKGIPPSVIKWDGRDDSGKVVADGIYTFVFGLIYKSGNHPTTPGDTLIVDDTPPKYRFVVSPRLFSPDGDGEADTLYINVGVYDVNDIDKWSISIYRKWGNRIDRTTVIKRYEGKGNYSSTIKWNGYSDPVPMPTNFTPPDPYTYKKVDGKWSVLVDSAANYVAELYAVDTFGNEISVQREFETDILVIPTEYGLKIMINSIQFEFDSAALLPESFQILDRLIEILEKFPNYKVKIVGHTDSIGSEEYNQRLSEKRALSVYRYLVEHDVDKERLTTEGRGESQPIDDNNTEQGRARNRRVEFYLTKKTY</sequence>
<dbReference type="InterPro" id="IPR025965">
    <property type="entry name" value="FlgD/Vpr_Ig-like"/>
</dbReference>
<dbReference type="PROSITE" id="PS01068">
    <property type="entry name" value="OMPA_1"/>
    <property type="match status" value="1"/>
</dbReference>
<dbReference type="Proteomes" id="UP000280417">
    <property type="component" value="Unassembled WGS sequence"/>
</dbReference>
<dbReference type="GO" id="GO:0009279">
    <property type="term" value="C:cell outer membrane"/>
    <property type="evidence" value="ECO:0007669"/>
    <property type="project" value="UniProtKB-SubCell"/>
</dbReference>
<comment type="subcellular location">
    <subcellularLocation>
        <location evidence="1">Cell outer membrane</location>
    </subcellularLocation>
</comment>
<comment type="caution">
    <text evidence="7">The sequence shown here is derived from an EMBL/GenBank/DDBJ whole genome shotgun (WGS) entry which is preliminary data.</text>
</comment>
<accession>A0A662DHJ7</accession>
<dbReference type="InterPro" id="IPR036737">
    <property type="entry name" value="OmpA-like_sf"/>
</dbReference>
<evidence type="ECO:0000313" key="7">
    <source>
        <dbReference type="EMBL" id="RLE13386.1"/>
    </source>
</evidence>
<dbReference type="CDD" id="cd07185">
    <property type="entry name" value="OmpA_C-like"/>
    <property type="match status" value="1"/>
</dbReference>
<dbReference type="PROSITE" id="PS51123">
    <property type="entry name" value="OMPA_2"/>
    <property type="match status" value="1"/>
</dbReference>
<dbReference type="PRINTS" id="PR01021">
    <property type="entry name" value="OMPADOMAIN"/>
</dbReference>
<dbReference type="PANTHER" id="PTHR30329:SF21">
    <property type="entry name" value="LIPOPROTEIN YIAD-RELATED"/>
    <property type="match status" value="1"/>
</dbReference>
<dbReference type="InterPro" id="IPR006690">
    <property type="entry name" value="OMPA-like_CS"/>
</dbReference>
<dbReference type="Pfam" id="PF13860">
    <property type="entry name" value="FlgD_ig"/>
    <property type="match status" value="3"/>
</dbReference>
<proteinExistence type="predicted"/>
<dbReference type="SUPFAM" id="SSF103088">
    <property type="entry name" value="OmpA-like"/>
    <property type="match status" value="1"/>
</dbReference>
<evidence type="ECO:0000256" key="5">
    <source>
        <dbReference type="SAM" id="MobiDB-lite"/>
    </source>
</evidence>
<evidence type="ECO:0000256" key="1">
    <source>
        <dbReference type="ARBA" id="ARBA00004442"/>
    </source>
</evidence>
<protein>
    <recommendedName>
        <fullName evidence="6">OmpA-like domain-containing protein</fullName>
    </recommendedName>
</protein>
<evidence type="ECO:0000256" key="4">
    <source>
        <dbReference type="PROSITE-ProRule" id="PRU00473"/>
    </source>
</evidence>
<keyword evidence="2 4" id="KW-0472">Membrane</keyword>
<dbReference type="InterPro" id="IPR050330">
    <property type="entry name" value="Bact_OuterMem_StrucFunc"/>
</dbReference>